<evidence type="ECO:0000313" key="4">
    <source>
        <dbReference type="EMBL" id="CAL1265835.1"/>
    </source>
</evidence>
<dbReference type="AlphaFoldDB" id="A0AAV1Z493"/>
<feature type="signal peptide" evidence="3">
    <location>
        <begin position="1"/>
        <end position="20"/>
    </location>
</feature>
<dbReference type="EMBL" id="CAXIEN010000019">
    <property type="protein sequence ID" value="CAL1265835.1"/>
    <property type="molecule type" value="Genomic_DNA"/>
</dbReference>
<sequence length="392" mass="44905">MQGMIFFTLFVCGWVSLATAGDACTMDMEFCTCIEYDVQIANEIRNLSSKNVLKAVAPTTSPKVRDLYKQTIVKCDLSDAKIDTSYMEKLASNLFRKWVDKLSIENVPLEKEMVVARFPNLWLKDARIKQFEVARSKLSGDFIWKGNPFAGQEHTLVWFAAIDCSLTGSLSYDILGTANTKGLDELPRLEGLDLSQNNLVSIQRSAFGHAHPRLKTIVLSKNIIEQVSPGALTNLRKLQHIDLSHNVIDSISREIFSKEPTALRRINMSWNRLQILPKDIFSNMPALRVVDVSNNFLYSMPEEPWKSVWWQLQVIDTSNNFVECDCELLWLVSNNTLMEKVTPKRRIKGQCSRSFSSLLVRHYDLDKLTKDKLDCIGDDDENDEYDYFHRDD</sequence>
<dbReference type="Proteomes" id="UP001497382">
    <property type="component" value="Unassembled WGS sequence"/>
</dbReference>
<dbReference type="PROSITE" id="PS51450">
    <property type="entry name" value="LRR"/>
    <property type="match status" value="1"/>
</dbReference>
<feature type="chain" id="PRO_5043942920" evidence="3">
    <location>
        <begin position="21"/>
        <end position="392"/>
    </location>
</feature>
<evidence type="ECO:0000256" key="2">
    <source>
        <dbReference type="ARBA" id="ARBA00022737"/>
    </source>
</evidence>
<evidence type="ECO:0000256" key="1">
    <source>
        <dbReference type="ARBA" id="ARBA00022614"/>
    </source>
</evidence>
<reference evidence="4 5" key="1">
    <citation type="submission" date="2024-04" db="EMBL/GenBank/DDBJ databases">
        <authorList>
            <person name="Rising A."/>
            <person name="Reimegard J."/>
            <person name="Sonavane S."/>
            <person name="Akerstrom W."/>
            <person name="Nylinder S."/>
            <person name="Hedman E."/>
            <person name="Kallberg Y."/>
        </authorList>
    </citation>
    <scope>NUCLEOTIDE SEQUENCE [LARGE SCALE GENOMIC DNA]</scope>
</reference>
<keyword evidence="3" id="KW-0732">Signal</keyword>
<dbReference type="Gene3D" id="3.80.10.10">
    <property type="entry name" value="Ribonuclease Inhibitor"/>
    <property type="match status" value="1"/>
</dbReference>
<keyword evidence="5" id="KW-1185">Reference proteome</keyword>
<protein>
    <submittedName>
        <fullName evidence="4">Uncharacterized protein</fullName>
    </submittedName>
</protein>
<dbReference type="InterPro" id="IPR001611">
    <property type="entry name" value="Leu-rich_rpt"/>
</dbReference>
<accession>A0AAV1Z493</accession>
<evidence type="ECO:0000313" key="5">
    <source>
        <dbReference type="Proteomes" id="UP001497382"/>
    </source>
</evidence>
<name>A0AAV1Z493_9ARAC</name>
<dbReference type="PANTHER" id="PTHR24366:SF96">
    <property type="entry name" value="LEUCINE RICH REPEAT CONTAINING 53"/>
    <property type="match status" value="1"/>
</dbReference>
<dbReference type="InterPro" id="IPR003591">
    <property type="entry name" value="Leu-rich_rpt_typical-subtyp"/>
</dbReference>
<dbReference type="SMART" id="SM00369">
    <property type="entry name" value="LRR_TYP"/>
    <property type="match status" value="4"/>
</dbReference>
<dbReference type="SUPFAM" id="SSF52058">
    <property type="entry name" value="L domain-like"/>
    <property type="match status" value="1"/>
</dbReference>
<organism evidence="4 5">
    <name type="scientific">Larinioides sclopetarius</name>
    <dbReference type="NCBI Taxonomy" id="280406"/>
    <lineage>
        <taxon>Eukaryota</taxon>
        <taxon>Metazoa</taxon>
        <taxon>Ecdysozoa</taxon>
        <taxon>Arthropoda</taxon>
        <taxon>Chelicerata</taxon>
        <taxon>Arachnida</taxon>
        <taxon>Araneae</taxon>
        <taxon>Araneomorphae</taxon>
        <taxon>Entelegynae</taxon>
        <taxon>Araneoidea</taxon>
        <taxon>Araneidae</taxon>
        <taxon>Larinioides</taxon>
    </lineage>
</organism>
<dbReference type="InterPro" id="IPR032675">
    <property type="entry name" value="LRR_dom_sf"/>
</dbReference>
<evidence type="ECO:0000256" key="3">
    <source>
        <dbReference type="SAM" id="SignalP"/>
    </source>
</evidence>
<gene>
    <name evidence="4" type="ORF">LARSCL_LOCUS2772</name>
</gene>
<keyword evidence="1" id="KW-0433">Leucine-rich repeat</keyword>
<dbReference type="Pfam" id="PF13855">
    <property type="entry name" value="LRR_8"/>
    <property type="match status" value="1"/>
</dbReference>
<comment type="caution">
    <text evidence="4">The sequence shown here is derived from an EMBL/GenBank/DDBJ whole genome shotgun (WGS) entry which is preliminary data.</text>
</comment>
<proteinExistence type="predicted"/>
<keyword evidence="2" id="KW-0677">Repeat</keyword>
<dbReference type="PANTHER" id="PTHR24366">
    <property type="entry name" value="IG(IMMUNOGLOBULIN) AND LRR(LEUCINE RICH REPEAT) DOMAINS"/>
    <property type="match status" value="1"/>
</dbReference>